<name>A0ABN2J0L6_9ACTN</name>
<dbReference type="InterPro" id="IPR013737">
    <property type="entry name" value="Bac_rhamnosid_N"/>
</dbReference>
<feature type="domain" description="Alpha-L-rhamnosidase six-hairpin glycosidase" evidence="7">
    <location>
        <begin position="425"/>
        <end position="785"/>
    </location>
</feature>
<dbReference type="Pfam" id="PF17390">
    <property type="entry name" value="Bac_rhamnosid_C"/>
    <property type="match status" value="1"/>
</dbReference>
<dbReference type="Pfam" id="PF05592">
    <property type="entry name" value="Bac_rhamnosid"/>
    <property type="match status" value="1"/>
</dbReference>
<dbReference type="Gene3D" id="2.60.40.10">
    <property type="entry name" value="Immunoglobulins"/>
    <property type="match status" value="1"/>
</dbReference>
<dbReference type="InterPro" id="IPR013783">
    <property type="entry name" value="Ig-like_fold"/>
</dbReference>
<dbReference type="Pfam" id="PF17389">
    <property type="entry name" value="Bac_rhamnosid6H"/>
    <property type="match status" value="1"/>
</dbReference>
<dbReference type="GO" id="GO:0016787">
    <property type="term" value="F:hydrolase activity"/>
    <property type="evidence" value="ECO:0007669"/>
    <property type="project" value="UniProtKB-KW"/>
</dbReference>
<keyword evidence="3 9" id="KW-0378">Hydrolase</keyword>
<dbReference type="EC" id="3.2.1.40" evidence="2"/>
<evidence type="ECO:0000313" key="10">
    <source>
        <dbReference type="Proteomes" id="UP001500618"/>
    </source>
</evidence>
<dbReference type="RefSeq" id="WP_344314864.1">
    <property type="nucleotide sequence ID" value="NZ_BAAANY010000040.1"/>
</dbReference>
<dbReference type="InterPro" id="IPR035398">
    <property type="entry name" value="Bac_rhamnosid_C"/>
</dbReference>
<accession>A0ABN2J0L6</accession>
<dbReference type="PANTHER" id="PTHR33307:SF6">
    <property type="entry name" value="ALPHA-RHAMNOSIDASE (EUROFUNG)-RELATED"/>
    <property type="match status" value="1"/>
</dbReference>
<organism evidence="9 10">
    <name type="scientific">Fodinicola feengrottensis</name>
    <dbReference type="NCBI Taxonomy" id="435914"/>
    <lineage>
        <taxon>Bacteria</taxon>
        <taxon>Bacillati</taxon>
        <taxon>Actinomycetota</taxon>
        <taxon>Actinomycetes</taxon>
        <taxon>Mycobacteriales</taxon>
        <taxon>Fodinicola</taxon>
    </lineage>
</organism>
<dbReference type="InterPro" id="IPR035396">
    <property type="entry name" value="Bac_rhamnosid6H"/>
</dbReference>
<evidence type="ECO:0000259" key="5">
    <source>
        <dbReference type="Pfam" id="PF05592"/>
    </source>
</evidence>
<dbReference type="Pfam" id="PF25788">
    <property type="entry name" value="Ig_Rha78A_N"/>
    <property type="match status" value="1"/>
</dbReference>
<dbReference type="InterPro" id="IPR008902">
    <property type="entry name" value="Rhamnosid_concanavalin"/>
</dbReference>
<gene>
    <name evidence="9" type="ORF">GCM10009765_75530</name>
</gene>
<reference evidence="9 10" key="1">
    <citation type="journal article" date="2019" name="Int. J. Syst. Evol. Microbiol.">
        <title>The Global Catalogue of Microorganisms (GCM) 10K type strain sequencing project: providing services to taxonomists for standard genome sequencing and annotation.</title>
        <authorList>
            <consortium name="The Broad Institute Genomics Platform"/>
            <consortium name="The Broad Institute Genome Sequencing Center for Infectious Disease"/>
            <person name="Wu L."/>
            <person name="Ma J."/>
        </authorList>
    </citation>
    <scope>NUCLEOTIDE SEQUENCE [LARGE SCALE GENOMIC DNA]</scope>
    <source>
        <strain evidence="9 10">JCM 14718</strain>
    </source>
</reference>
<feature type="domain" description="Alpha-L-rhamnosidase concanavalin-like" evidence="5">
    <location>
        <begin position="315"/>
        <end position="421"/>
    </location>
</feature>
<evidence type="ECO:0000259" key="7">
    <source>
        <dbReference type="Pfam" id="PF17389"/>
    </source>
</evidence>
<comment type="catalytic activity">
    <reaction evidence="1">
        <text>Hydrolysis of terminal non-reducing alpha-L-rhamnose residues in alpha-L-rhamnosides.</text>
        <dbReference type="EC" id="3.2.1.40"/>
    </reaction>
</comment>
<protein>
    <recommendedName>
        <fullName evidence="2">alpha-L-rhamnosidase</fullName>
        <ecNumber evidence="2">3.2.1.40</ecNumber>
    </recommendedName>
</protein>
<evidence type="ECO:0000256" key="3">
    <source>
        <dbReference type="ARBA" id="ARBA00022801"/>
    </source>
</evidence>
<dbReference type="EMBL" id="BAAANY010000040">
    <property type="protein sequence ID" value="GAA1715622.1"/>
    <property type="molecule type" value="Genomic_DNA"/>
</dbReference>
<keyword evidence="10" id="KW-1185">Reference proteome</keyword>
<evidence type="ECO:0000256" key="1">
    <source>
        <dbReference type="ARBA" id="ARBA00001445"/>
    </source>
</evidence>
<dbReference type="Pfam" id="PF08531">
    <property type="entry name" value="Bac_rhamnosid_N"/>
    <property type="match status" value="1"/>
</dbReference>
<dbReference type="InterPro" id="IPR012341">
    <property type="entry name" value="6hp_glycosidase-like_sf"/>
</dbReference>
<evidence type="ECO:0000256" key="2">
    <source>
        <dbReference type="ARBA" id="ARBA00012652"/>
    </source>
</evidence>
<proteinExistence type="predicted"/>
<dbReference type="InterPro" id="IPR016007">
    <property type="entry name" value="Alpha_rhamnosid"/>
</dbReference>
<evidence type="ECO:0000259" key="8">
    <source>
        <dbReference type="Pfam" id="PF17390"/>
    </source>
</evidence>
<feature type="domain" description="Alpha-L-rhamnosidase C-terminal" evidence="8">
    <location>
        <begin position="789"/>
        <end position="860"/>
    </location>
</feature>
<evidence type="ECO:0000256" key="4">
    <source>
        <dbReference type="SAM" id="MobiDB-lite"/>
    </source>
</evidence>
<dbReference type="Gene3D" id="1.50.10.10">
    <property type="match status" value="1"/>
</dbReference>
<dbReference type="Proteomes" id="UP001500618">
    <property type="component" value="Unassembled WGS sequence"/>
</dbReference>
<dbReference type="InterPro" id="IPR008928">
    <property type="entry name" value="6-hairpin_glycosidase_sf"/>
</dbReference>
<feature type="domain" description="Bacterial alpha-L-rhamnosidase N-terminal" evidence="6">
    <location>
        <begin position="135"/>
        <end position="303"/>
    </location>
</feature>
<dbReference type="Gene3D" id="2.60.420.10">
    <property type="entry name" value="Maltose phosphorylase, domain 3"/>
    <property type="match status" value="1"/>
</dbReference>
<dbReference type="PIRSF" id="PIRSF010631">
    <property type="entry name" value="A-rhamnsds"/>
    <property type="match status" value="1"/>
</dbReference>
<sequence>MTNPTHLQVEHLTEPFGIDARQPRLSWWLPAGAQAQLAYQIRAGDWDSGRIESDQSVLVHYHGPALAAGQRVRWQVRVWTDLGESDWSAAGWWEMGLLEPADWAARWIEPVETAPPEAGQRPGYLLRHGFSLAKPVVRARAYATAHGVYELFLNGQRIGDAELTPGFTSYRSHLLVQAYDITDFLEPSANAVGAVLTDGWFRGRTGFGRWPDGYGNRVGLLAQLVIDHDDGTRTIIGTGPDWRFSTADIVAADLMDGQVVDVRKALPGWSAAAWDDSEWAKTLEISGDFGNLKASPAPPVRRIQEIRPVRISRPAPDRQVIDLGQNINGWVRVDSLGPAGTSLTLTHGEALAADGDVTTDHLAAFNFVTGEPLPAGQVDQVISAGEGSFEPRHTTHGFQYVRIQGHPQELTAADVTGVVVHTDLRRTGWFDCDDDRINRLHEAAVWSFRGNACDVPTDCPTRERAGWTGDWQLYVPTAAFLYDVAGFSLKWLRDLAADQYEDGAVPQFVPYPPDAVTPDSPLATLRCSAGWGDAAVIVPWELWRAYGDKDVLAEQYDSMTGWVDYAAKTARQNRHPDRAAARPEPAPHEAFLWDSGFHWGEWLEPGEEPALDPSRDNGPIATAFLHYSAALLARIAALLGKDAARYQEIADGALAAWRAEYLGADGTVNPPTQATYVRALKMGLVPPELQPAAAAELVRLVRAAGTHLTTGFLATPDLLPTLSDHGYPDVAYELLFQDSAPAWLTMIDRGASTIWEDWEGISATGEPKASLNHYSKGAVVSFLHTRTAGIRLGDSPAYRRFSIEPVPGGGLTRASAQHDSPYGRISSQWQITDGLFELTVEIPAGTSAGIRLPDGTSADAGPGTHTYRCNA</sequence>
<evidence type="ECO:0000259" key="6">
    <source>
        <dbReference type="Pfam" id="PF08531"/>
    </source>
</evidence>
<comment type="caution">
    <text evidence="9">The sequence shown here is derived from an EMBL/GenBank/DDBJ whole genome shotgun (WGS) entry which is preliminary data.</text>
</comment>
<dbReference type="SUPFAM" id="SSF48208">
    <property type="entry name" value="Six-hairpin glycosidases"/>
    <property type="match status" value="1"/>
</dbReference>
<dbReference type="PANTHER" id="PTHR33307">
    <property type="entry name" value="ALPHA-RHAMNOSIDASE (EUROFUNG)"/>
    <property type="match status" value="1"/>
</dbReference>
<dbReference type="Gene3D" id="2.60.120.260">
    <property type="entry name" value="Galactose-binding domain-like"/>
    <property type="match status" value="2"/>
</dbReference>
<evidence type="ECO:0000313" key="9">
    <source>
        <dbReference type="EMBL" id="GAA1715622.1"/>
    </source>
</evidence>
<feature type="region of interest" description="Disordered" evidence="4">
    <location>
        <begin position="851"/>
        <end position="871"/>
    </location>
</feature>